<evidence type="ECO:0000256" key="1">
    <source>
        <dbReference type="SAM" id="MobiDB-lite"/>
    </source>
</evidence>
<feature type="region of interest" description="Disordered" evidence="1">
    <location>
        <begin position="1"/>
        <end position="35"/>
    </location>
</feature>
<feature type="region of interest" description="Disordered" evidence="1">
    <location>
        <begin position="214"/>
        <end position="272"/>
    </location>
</feature>
<protein>
    <submittedName>
        <fullName evidence="2">Uncharacterized protein</fullName>
    </submittedName>
</protein>
<gene>
    <name evidence="2" type="ORF">LIER_19436</name>
</gene>
<dbReference type="AlphaFoldDB" id="A0AAV3QHT0"/>
<keyword evidence="3" id="KW-1185">Reference proteome</keyword>
<sequence length="272" mass="29339">MVKTRGGVNTSGKATKGKKDGKSSDDASRVAEPPVVEVEAQNVNGSIPPVETTQEAAPQIHIFYLPWVYYTNVQNLDNPRPEGFGDSSCADVDDVADVSEHTTAPSVGDSKGKTAELTNIYVNVNDVGIVIDNPKEGDVNMSSVGDIMTEVRGRPSSEDLVENVTPSVRDTYMDDVEVMGFYVPSATGTEDVIARLADNDVAPSVVDINAEEVEIPENAGQENKKSKKRNHKSGAERRNVYAGEPSEPKKKLSKEEKAAKKARRTTESQKGC</sequence>
<feature type="compositionally biased region" description="Basic and acidic residues" evidence="1">
    <location>
        <begin position="17"/>
        <end position="29"/>
    </location>
</feature>
<evidence type="ECO:0000313" key="2">
    <source>
        <dbReference type="EMBL" id="GAA0163615.1"/>
    </source>
</evidence>
<accession>A0AAV3QHT0</accession>
<dbReference type="EMBL" id="BAABME010004803">
    <property type="protein sequence ID" value="GAA0163615.1"/>
    <property type="molecule type" value="Genomic_DNA"/>
</dbReference>
<evidence type="ECO:0000313" key="3">
    <source>
        <dbReference type="Proteomes" id="UP001454036"/>
    </source>
</evidence>
<dbReference type="Proteomes" id="UP001454036">
    <property type="component" value="Unassembled WGS sequence"/>
</dbReference>
<feature type="compositionally biased region" description="Basic and acidic residues" evidence="1">
    <location>
        <begin position="246"/>
        <end position="272"/>
    </location>
</feature>
<organism evidence="2 3">
    <name type="scientific">Lithospermum erythrorhizon</name>
    <name type="common">Purple gromwell</name>
    <name type="synonym">Lithospermum officinale var. erythrorhizon</name>
    <dbReference type="NCBI Taxonomy" id="34254"/>
    <lineage>
        <taxon>Eukaryota</taxon>
        <taxon>Viridiplantae</taxon>
        <taxon>Streptophyta</taxon>
        <taxon>Embryophyta</taxon>
        <taxon>Tracheophyta</taxon>
        <taxon>Spermatophyta</taxon>
        <taxon>Magnoliopsida</taxon>
        <taxon>eudicotyledons</taxon>
        <taxon>Gunneridae</taxon>
        <taxon>Pentapetalae</taxon>
        <taxon>asterids</taxon>
        <taxon>lamiids</taxon>
        <taxon>Boraginales</taxon>
        <taxon>Boraginaceae</taxon>
        <taxon>Boraginoideae</taxon>
        <taxon>Lithospermeae</taxon>
        <taxon>Lithospermum</taxon>
    </lineage>
</organism>
<comment type="caution">
    <text evidence="2">The sequence shown here is derived from an EMBL/GenBank/DDBJ whole genome shotgun (WGS) entry which is preliminary data.</text>
</comment>
<proteinExistence type="predicted"/>
<name>A0AAV3QHT0_LITER</name>
<reference evidence="2 3" key="1">
    <citation type="submission" date="2024-01" db="EMBL/GenBank/DDBJ databases">
        <title>The complete chloroplast genome sequence of Lithospermum erythrorhizon: insights into the phylogenetic relationship among Boraginaceae species and the maternal lineages of purple gromwells.</title>
        <authorList>
            <person name="Okada T."/>
            <person name="Watanabe K."/>
        </authorList>
    </citation>
    <scope>NUCLEOTIDE SEQUENCE [LARGE SCALE GENOMIC DNA]</scope>
</reference>